<dbReference type="InterPro" id="IPR009057">
    <property type="entry name" value="Homeodomain-like_sf"/>
</dbReference>
<name>A0A6A6H831_VIRVR</name>
<accession>A0A6A6H831</accession>
<keyword evidence="6" id="KW-1185">Reference proteome</keyword>
<dbReference type="EMBL" id="ML991800">
    <property type="protein sequence ID" value="KAF2234162.1"/>
    <property type="molecule type" value="Genomic_DNA"/>
</dbReference>
<feature type="DNA-binding region" description="Homeobox" evidence="1">
    <location>
        <begin position="69"/>
        <end position="129"/>
    </location>
</feature>
<dbReference type="PROSITE" id="PS50071">
    <property type="entry name" value="HOMEOBOX_2"/>
    <property type="match status" value="1"/>
</dbReference>
<dbReference type="Pfam" id="PF00046">
    <property type="entry name" value="Homeodomain"/>
    <property type="match status" value="1"/>
</dbReference>
<dbReference type="CDD" id="cd00086">
    <property type="entry name" value="homeodomain"/>
    <property type="match status" value="1"/>
</dbReference>
<feature type="compositionally biased region" description="Basic and acidic residues" evidence="3">
    <location>
        <begin position="19"/>
        <end position="33"/>
    </location>
</feature>
<gene>
    <name evidence="5" type="ORF">EV356DRAFT_172717</name>
</gene>
<dbReference type="Proteomes" id="UP000800092">
    <property type="component" value="Unassembled WGS sequence"/>
</dbReference>
<evidence type="ECO:0000259" key="4">
    <source>
        <dbReference type="PROSITE" id="PS50071"/>
    </source>
</evidence>
<feature type="domain" description="Homeobox" evidence="4">
    <location>
        <begin position="67"/>
        <end position="128"/>
    </location>
</feature>
<comment type="subcellular location">
    <subcellularLocation>
        <location evidence="1 2">Nucleus</location>
    </subcellularLocation>
</comment>
<evidence type="ECO:0000313" key="5">
    <source>
        <dbReference type="EMBL" id="KAF2234162.1"/>
    </source>
</evidence>
<reference evidence="5" key="1">
    <citation type="journal article" date="2020" name="Stud. Mycol.">
        <title>101 Dothideomycetes genomes: a test case for predicting lifestyles and emergence of pathogens.</title>
        <authorList>
            <person name="Haridas S."/>
            <person name="Albert R."/>
            <person name="Binder M."/>
            <person name="Bloem J."/>
            <person name="Labutti K."/>
            <person name="Salamov A."/>
            <person name="Andreopoulos B."/>
            <person name="Baker S."/>
            <person name="Barry K."/>
            <person name="Bills G."/>
            <person name="Bluhm B."/>
            <person name="Cannon C."/>
            <person name="Castanera R."/>
            <person name="Culley D."/>
            <person name="Daum C."/>
            <person name="Ezra D."/>
            <person name="Gonzalez J."/>
            <person name="Henrissat B."/>
            <person name="Kuo A."/>
            <person name="Liang C."/>
            <person name="Lipzen A."/>
            <person name="Lutzoni F."/>
            <person name="Magnuson J."/>
            <person name="Mondo S."/>
            <person name="Nolan M."/>
            <person name="Ohm R."/>
            <person name="Pangilinan J."/>
            <person name="Park H.-J."/>
            <person name="Ramirez L."/>
            <person name="Alfaro M."/>
            <person name="Sun H."/>
            <person name="Tritt A."/>
            <person name="Yoshinaga Y."/>
            <person name="Zwiers L.-H."/>
            <person name="Turgeon B."/>
            <person name="Goodwin S."/>
            <person name="Spatafora J."/>
            <person name="Crous P."/>
            <person name="Grigoriev I."/>
        </authorList>
    </citation>
    <scope>NUCLEOTIDE SEQUENCE</scope>
    <source>
        <strain evidence="5">Tuck. ex Michener</strain>
    </source>
</reference>
<proteinExistence type="predicted"/>
<feature type="region of interest" description="Disordered" evidence="3">
    <location>
        <begin position="1"/>
        <end position="97"/>
    </location>
</feature>
<keyword evidence="1 2" id="KW-0539">Nucleus</keyword>
<feature type="compositionally biased region" description="Basic and acidic residues" evidence="3">
    <location>
        <begin position="82"/>
        <end position="97"/>
    </location>
</feature>
<protein>
    <recommendedName>
        <fullName evidence="4">Homeobox domain-containing protein</fullName>
    </recommendedName>
</protein>
<organism evidence="5 6">
    <name type="scientific">Viridothelium virens</name>
    <name type="common">Speckled blister lichen</name>
    <name type="synonym">Trypethelium virens</name>
    <dbReference type="NCBI Taxonomy" id="1048519"/>
    <lineage>
        <taxon>Eukaryota</taxon>
        <taxon>Fungi</taxon>
        <taxon>Dikarya</taxon>
        <taxon>Ascomycota</taxon>
        <taxon>Pezizomycotina</taxon>
        <taxon>Dothideomycetes</taxon>
        <taxon>Dothideomycetes incertae sedis</taxon>
        <taxon>Trypetheliales</taxon>
        <taxon>Trypetheliaceae</taxon>
        <taxon>Viridothelium</taxon>
    </lineage>
</organism>
<sequence length="249" mass="27685">MSRAFPGRGCMDLAPHPPLEADRLPIDSSHRDGLQANTFPPVDTSGSLPSTSAVHDLCNSNTNRDLNEQQRSQGRFPSPTRRILESRYRESPKLDKHRRETIRVEAGLQNEDQVNNWFKKQRKRERDAQGGATHGTDPTVLASNASNQNFDEILADWEALRQIESMSQYPLTDPSLLSSLMPMTYELDTGSIIDYTSSNADMSASMYDNVRFGQDPVSDFNPAAFPDGTLQRNGTGEMYQGFDCGSGHG</sequence>
<dbReference type="GO" id="GO:0003677">
    <property type="term" value="F:DNA binding"/>
    <property type="evidence" value="ECO:0007669"/>
    <property type="project" value="UniProtKB-UniRule"/>
</dbReference>
<dbReference type="InterPro" id="IPR001356">
    <property type="entry name" value="HD"/>
</dbReference>
<dbReference type="GO" id="GO:0005634">
    <property type="term" value="C:nucleus"/>
    <property type="evidence" value="ECO:0007669"/>
    <property type="project" value="UniProtKB-SubCell"/>
</dbReference>
<evidence type="ECO:0000256" key="3">
    <source>
        <dbReference type="SAM" id="MobiDB-lite"/>
    </source>
</evidence>
<dbReference type="SMART" id="SM00389">
    <property type="entry name" value="HOX"/>
    <property type="match status" value="1"/>
</dbReference>
<dbReference type="Gene3D" id="1.10.10.60">
    <property type="entry name" value="Homeodomain-like"/>
    <property type="match status" value="1"/>
</dbReference>
<feature type="compositionally biased region" description="Polar residues" evidence="3">
    <location>
        <begin position="44"/>
        <end position="75"/>
    </location>
</feature>
<evidence type="ECO:0000313" key="6">
    <source>
        <dbReference type="Proteomes" id="UP000800092"/>
    </source>
</evidence>
<dbReference type="SUPFAM" id="SSF46689">
    <property type="entry name" value="Homeodomain-like"/>
    <property type="match status" value="1"/>
</dbReference>
<dbReference type="AlphaFoldDB" id="A0A6A6H831"/>
<keyword evidence="1 2" id="KW-0238">DNA-binding</keyword>
<feature type="region of interest" description="Disordered" evidence="3">
    <location>
        <begin position="120"/>
        <end position="144"/>
    </location>
</feature>
<evidence type="ECO:0000256" key="1">
    <source>
        <dbReference type="PROSITE-ProRule" id="PRU00108"/>
    </source>
</evidence>
<evidence type="ECO:0000256" key="2">
    <source>
        <dbReference type="RuleBase" id="RU000682"/>
    </source>
</evidence>
<keyword evidence="1 2" id="KW-0371">Homeobox</keyword>